<evidence type="ECO:0000313" key="2">
    <source>
        <dbReference type="EMBL" id="GAG85237.1"/>
    </source>
</evidence>
<feature type="compositionally biased region" description="Basic and acidic residues" evidence="1">
    <location>
        <begin position="62"/>
        <end position="74"/>
    </location>
</feature>
<sequence length="74" mass="8263">MLKDEDSTQNKYLNMIVLTQAAVKGRSTAIGLMAMIQVFSEKIMAQSSDFDISKLDAGNGQHQDDKEASKRERQ</sequence>
<name>X1BVR9_9ZZZZ</name>
<accession>X1BVR9</accession>
<reference evidence="2" key="1">
    <citation type="journal article" date="2014" name="Front. Microbiol.">
        <title>High frequency of phylogenetically diverse reductive dehalogenase-homologous genes in deep subseafloor sedimentary metagenomes.</title>
        <authorList>
            <person name="Kawai M."/>
            <person name="Futagami T."/>
            <person name="Toyoda A."/>
            <person name="Takaki Y."/>
            <person name="Nishi S."/>
            <person name="Hori S."/>
            <person name="Arai W."/>
            <person name="Tsubouchi T."/>
            <person name="Morono Y."/>
            <person name="Uchiyama I."/>
            <person name="Ito T."/>
            <person name="Fujiyama A."/>
            <person name="Inagaki F."/>
            <person name="Takami H."/>
        </authorList>
    </citation>
    <scope>NUCLEOTIDE SEQUENCE</scope>
    <source>
        <strain evidence="2">Expedition CK06-06</strain>
    </source>
</reference>
<feature type="region of interest" description="Disordered" evidence="1">
    <location>
        <begin position="53"/>
        <end position="74"/>
    </location>
</feature>
<evidence type="ECO:0000256" key="1">
    <source>
        <dbReference type="SAM" id="MobiDB-lite"/>
    </source>
</evidence>
<organism evidence="2">
    <name type="scientific">marine sediment metagenome</name>
    <dbReference type="NCBI Taxonomy" id="412755"/>
    <lineage>
        <taxon>unclassified sequences</taxon>
        <taxon>metagenomes</taxon>
        <taxon>ecological metagenomes</taxon>
    </lineage>
</organism>
<dbReference type="AlphaFoldDB" id="X1BVR9"/>
<proteinExistence type="predicted"/>
<gene>
    <name evidence="2" type="ORF">S01H4_30076</name>
</gene>
<dbReference type="EMBL" id="BART01015494">
    <property type="protein sequence ID" value="GAG85237.1"/>
    <property type="molecule type" value="Genomic_DNA"/>
</dbReference>
<comment type="caution">
    <text evidence="2">The sequence shown here is derived from an EMBL/GenBank/DDBJ whole genome shotgun (WGS) entry which is preliminary data.</text>
</comment>
<protein>
    <submittedName>
        <fullName evidence="2">Uncharacterized protein</fullName>
    </submittedName>
</protein>